<sequence length="392" mass="44518">MPVTLKTSDTEPVPWARSEAATSEALLRGSCKEEWMRGGKIIRSSFEEAFDDPHSHISPSRHGFVYAAWDSYSNHHSLVLRPEDIWFSILVQLSFYINGHAEELRSHFVSHKGTKELEVERDGSIKTVDIGEMAIEMTELLQANVHHPGLRDWIMPSFSTTTKSDKAVAAILMMGSLQKYFAMTMVLRCGIPSVTLLGERDDWVQIQTKIELLPFFFPPEASKEPTKFASALRPVLQNFVSSFDKPNSDYLRNFWNSCISQSQESGLVYLTGWVTVFCFWDNKGKCLYKTQDSTLHPSGMTFPNISTGDIAPGYASVPVKVVDRNQYLTFHTLMVAGLVGIEVDGNDATSIRPYSGWWMIENVEKKKGKHKEKTFEQKQRGVAPKWMDMEWK</sequence>
<reference evidence="1" key="2">
    <citation type="journal article" date="2023" name="IMA Fungus">
        <title>Comparative genomic study of the Penicillium genus elucidates a diverse pangenome and 15 lateral gene transfer events.</title>
        <authorList>
            <person name="Petersen C."/>
            <person name="Sorensen T."/>
            <person name="Nielsen M.R."/>
            <person name="Sondergaard T.E."/>
            <person name="Sorensen J.L."/>
            <person name="Fitzpatrick D.A."/>
            <person name="Frisvad J.C."/>
            <person name="Nielsen K.L."/>
        </authorList>
    </citation>
    <scope>NUCLEOTIDE SEQUENCE</scope>
    <source>
        <strain evidence="1">IBT 15544</strain>
    </source>
</reference>
<dbReference type="RefSeq" id="XP_058306890.1">
    <property type="nucleotide sequence ID" value="XM_058454641.1"/>
</dbReference>
<accession>A0A9W9JM56</accession>
<protein>
    <submittedName>
        <fullName evidence="1">Uncharacterized protein</fullName>
    </submittedName>
</protein>
<gene>
    <name evidence="1" type="ORF">N7498_007579</name>
</gene>
<reference evidence="1" key="1">
    <citation type="submission" date="2022-12" db="EMBL/GenBank/DDBJ databases">
        <authorList>
            <person name="Petersen C."/>
        </authorList>
    </citation>
    <scope>NUCLEOTIDE SEQUENCE</scope>
    <source>
        <strain evidence="1">IBT 15544</strain>
    </source>
</reference>
<dbReference type="AlphaFoldDB" id="A0A9W9JM56"/>
<dbReference type="EMBL" id="JAPQKR010000014">
    <property type="protein sequence ID" value="KAJ5198462.1"/>
    <property type="molecule type" value="Genomic_DNA"/>
</dbReference>
<dbReference type="Gene3D" id="1.20.120.1060">
    <property type="match status" value="1"/>
</dbReference>
<dbReference type="OrthoDB" id="9978173at2759"/>
<keyword evidence="2" id="KW-1185">Reference proteome</keyword>
<organism evidence="1 2">
    <name type="scientific">Penicillium cinerascens</name>
    <dbReference type="NCBI Taxonomy" id="70096"/>
    <lineage>
        <taxon>Eukaryota</taxon>
        <taxon>Fungi</taxon>
        <taxon>Dikarya</taxon>
        <taxon>Ascomycota</taxon>
        <taxon>Pezizomycotina</taxon>
        <taxon>Eurotiomycetes</taxon>
        <taxon>Eurotiomycetidae</taxon>
        <taxon>Eurotiales</taxon>
        <taxon>Aspergillaceae</taxon>
        <taxon>Penicillium</taxon>
    </lineage>
</organism>
<dbReference type="InterPro" id="IPR025533">
    <property type="entry name" value="DUF4419"/>
</dbReference>
<proteinExistence type="predicted"/>
<evidence type="ECO:0000313" key="2">
    <source>
        <dbReference type="Proteomes" id="UP001150904"/>
    </source>
</evidence>
<dbReference type="GeneID" id="83181942"/>
<dbReference type="Pfam" id="PF14388">
    <property type="entry name" value="DUF4419"/>
    <property type="match status" value="1"/>
</dbReference>
<dbReference type="Proteomes" id="UP001150904">
    <property type="component" value="Unassembled WGS sequence"/>
</dbReference>
<dbReference type="PANTHER" id="PTHR31252">
    <property type="entry name" value="DUF4419 DOMAIN-CONTAINING PROTEIN"/>
    <property type="match status" value="1"/>
</dbReference>
<evidence type="ECO:0000313" key="1">
    <source>
        <dbReference type="EMBL" id="KAJ5198462.1"/>
    </source>
</evidence>
<name>A0A9W9JM56_9EURO</name>
<comment type="caution">
    <text evidence="1">The sequence shown here is derived from an EMBL/GenBank/DDBJ whole genome shotgun (WGS) entry which is preliminary data.</text>
</comment>
<dbReference type="PANTHER" id="PTHR31252:SF11">
    <property type="entry name" value="DUF4419 DOMAIN-CONTAINING PROTEIN"/>
    <property type="match status" value="1"/>
</dbReference>